<dbReference type="HOGENOM" id="CLU_564069_0_0_1"/>
<evidence type="ECO:0000313" key="3">
    <source>
        <dbReference type="Proteomes" id="UP000008062"/>
    </source>
</evidence>
<feature type="region of interest" description="Disordered" evidence="1">
    <location>
        <begin position="78"/>
        <end position="115"/>
    </location>
</feature>
<evidence type="ECO:0000313" key="2">
    <source>
        <dbReference type="EMBL" id="EGP82113.1"/>
    </source>
</evidence>
<evidence type="ECO:0000256" key="1">
    <source>
        <dbReference type="SAM" id="MobiDB-lite"/>
    </source>
</evidence>
<feature type="compositionally biased region" description="Basic and acidic residues" evidence="1">
    <location>
        <begin position="397"/>
        <end position="407"/>
    </location>
</feature>
<dbReference type="EMBL" id="CM001213">
    <property type="protein sequence ID" value="EGP82113.1"/>
    <property type="molecule type" value="Genomic_DNA"/>
</dbReference>
<dbReference type="InParanoid" id="F9XRK6"/>
<dbReference type="OrthoDB" id="3659804at2759"/>
<dbReference type="RefSeq" id="XP_003847137.1">
    <property type="nucleotide sequence ID" value="XM_003847089.1"/>
</dbReference>
<feature type="region of interest" description="Disordered" evidence="1">
    <location>
        <begin position="381"/>
        <end position="407"/>
    </location>
</feature>
<dbReference type="GeneID" id="13399641"/>
<protein>
    <submittedName>
        <fullName evidence="2">Uncharacterized protein</fullName>
    </submittedName>
</protein>
<dbReference type="eggNOG" id="ENOG502TD69">
    <property type="taxonomic scope" value="Eukaryota"/>
</dbReference>
<dbReference type="KEGG" id="ztr:MYCGRDRAFT_97852"/>
<feature type="compositionally biased region" description="Basic and acidic residues" evidence="1">
    <location>
        <begin position="86"/>
        <end position="111"/>
    </location>
</feature>
<name>F9XRK6_ZYMTI</name>
<gene>
    <name evidence="2" type="ORF">MYCGRDRAFT_97852</name>
</gene>
<reference evidence="2 3" key="1">
    <citation type="journal article" date="2011" name="PLoS Genet.">
        <title>Finished genome of the fungal wheat pathogen Mycosphaerella graminicola reveals dispensome structure, chromosome plasticity, and stealth pathogenesis.</title>
        <authorList>
            <person name="Goodwin S.B."/>
            <person name="Ben M'barek S."/>
            <person name="Dhillon B."/>
            <person name="Wittenberg A.H.J."/>
            <person name="Crane C.F."/>
            <person name="Hane J.K."/>
            <person name="Foster A.J."/>
            <person name="Van der Lee T.A.J."/>
            <person name="Grimwood J."/>
            <person name="Aerts A."/>
            <person name="Antoniw J."/>
            <person name="Bailey A."/>
            <person name="Bluhm B."/>
            <person name="Bowler J."/>
            <person name="Bristow J."/>
            <person name="van der Burgt A."/>
            <person name="Canto-Canche B."/>
            <person name="Churchill A.C.L."/>
            <person name="Conde-Ferraez L."/>
            <person name="Cools H.J."/>
            <person name="Coutinho P.M."/>
            <person name="Csukai M."/>
            <person name="Dehal P."/>
            <person name="De Wit P."/>
            <person name="Donzelli B."/>
            <person name="van de Geest H.C."/>
            <person name="van Ham R.C.H.J."/>
            <person name="Hammond-Kosack K.E."/>
            <person name="Henrissat B."/>
            <person name="Kilian A."/>
            <person name="Kobayashi A.K."/>
            <person name="Koopmann E."/>
            <person name="Kourmpetis Y."/>
            <person name="Kuzniar A."/>
            <person name="Lindquist E."/>
            <person name="Lombard V."/>
            <person name="Maliepaard C."/>
            <person name="Martins N."/>
            <person name="Mehrabi R."/>
            <person name="Nap J.P.H."/>
            <person name="Ponomarenko A."/>
            <person name="Rudd J.J."/>
            <person name="Salamov A."/>
            <person name="Schmutz J."/>
            <person name="Schouten H.J."/>
            <person name="Shapiro H."/>
            <person name="Stergiopoulos I."/>
            <person name="Torriani S.F.F."/>
            <person name="Tu H."/>
            <person name="de Vries R.P."/>
            <person name="Waalwijk C."/>
            <person name="Ware S.B."/>
            <person name="Wiebenga A."/>
            <person name="Zwiers L.-H."/>
            <person name="Oliver R.P."/>
            <person name="Grigoriev I.V."/>
            <person name="Kema G.H.J."/>
        </authorList>
    </citation>
    <scope>NUCLEOTIDE SEQUENCE [LARGE SCALE GENOMIC DNA]</scope>
    <source>
        <strain evidence="3">CBS 115943 / IPO323</strain>
    </source>
</reference>
<keyword evidence="3" id="KW-1185">Reference proteome</keyword>
<dbReference type="Proteomes" id="UP000008062">
    <property type="component" value="Chromosome 18"/>
</dbReference>
<dbReference type="AlphaFoldDB" id="F9XRK6"/>
<sequence>MIADVGDRRTISNPTATILRGSANVESTDAIIDYGIKRVIRSATLSVIRDQVTLLKEQHADETDVEMQSAVIVPIESLPTPCSLGEPKDSENETARDETVLQDTKRGRDAGESDELEAAKRPLRILEPLILRHLGAILEGDIFSILASSPFIIRSSEFALSDGALDCTRSYGTTTSFAERFWSLVSHRPTDLSEIVLFDAKSSSVVDGDRIFYTSLGQRHGVGFYVCICGTDPDFVELIPNYQQKRAAFEPGFEVADEEQDIYTVNIQQVLRIDESMDLDFVGLQPCLAGFTLLPKSKQLAPQYFIQHKIEGRERPAGQQLTNVPVYRAGSHYFHTLDRVLIDSGGKWVNAVESIMRAYPAPRRPGDRPARPMVPGVVPVEDAVQTKKTSKAAKKASKQDRDEAERQLTSHLHKQAMMNAHRRFFYNFMAKCARSGLLVELARNAPPGDLGFCKYAWSKEEVKRYEQLSIMPQFAHTLPAETPR</sequence>
<proteinExistence type="predicted"/>
<accession>F9XRK6</accession>
<organism evidence="2 3">
    <name type="scientific">Zymoseptoria tritici (strain CBS 115943 / IPO323)</name>
    <name type="common">Speckled leaf blotch fungus</name>
    <name type="synonym">Septoria tritici</name>
    <dbReference type="NCBI Taxonomy" id="336722"/>
    <lineage>
        <taxon>Eukaryota</taxon>
        <taxon>Fungi</taxon>
        <taxon>Dikarya</taxon>
        <taxon>Ascomycota</taxon>
        <taxon>Pezizomycotina</taxon>
        <taxon>Dothideomycetes</taxon>
        <taxon>Dothideomycetidae</taxon>
        <taxon>Mycosphaerellales</taxon>
        <taxon>Mycosphaerellaceae</taxon>
        <taxon>Zymoseptoria</taxon>
    </lineage>
</organism>